<feature type="compositionally biased region" description="Basic and acidic residues" evidence="1">
    <location>
        <begin position="101"/>
        <end position="111"/>
    </location>
</feature>
<organism evidence="2 3">
    <name type="scientific">Dipteronia sinensis</name>
    <dbReference type="NCBI Taxonomy" id="43782"/>
    <lineage>
        <taxon>Eukaryota</taxon>
        <taxon>Viridiplantae</taxon>
        <taxon>Streptophyta</taxon>
        <taxon>Embryophyta</taxon>
        <taxon>Tracheophyta</taxon>
        <taxon>Spermatophyta</taxon>
        <taxon>Magnoliopsida</taxon>
        <taxon>eudicotyledons</taxon>
        <taxon>Gunneridae</taxon>
        <taxon>Pentapetalae</taxon>
        <taxon>rosids</taxon>
        <taxon>malvids</taxon>
        <taxon>Sapindales</taxon>
        <taxon>Sapindaceae</taxon>
        <taxon>Hippocastanoideae</taxon>
        <taxon>Acereae</taxon>
        <taxon>Dipteronia</taxon>
    </lineage>
</organism>
<dbReference type="Proteomes" id="UP001281410">
    <property type="component" value="Unassembled WGS sequence"/>
</dbReference>
<dbReference type="AlphaFoldDB" id="A0AAE0E1K2"/>
<feature type="region of interest" description="Disordered" evidence="1">
    <location>
        <begin position="191"/>
        <end position="257"/>
    </location>
</feature>
<reference evidence="2" key="1">
    <citation type="journal article" date="2023" name="Plant J.">
        <title>Genome sequences and population genomics provide insights into the demographic history, inbreeding, and mutation load of two 'living fossil' tree species of Dipteronia.</title>
        <authorList>
            <person name="Feng Y."/>
            <person name="Comes H.P."/>
            <person name="Chen J."/>
            <person name="Zhu S."/>
            <person name="Lu R."/>
            <person name="Zhang X."/>
            <person name="Li P."/>
            <person name="Qiu J."/>
            <person name="Olsen K.M."/>
            <person name="Qiu Y."/>
        </authorList>
    </citation>
    <scope>NUCLEOTIDE SEQUENCE</scope>
    <source>
        <strain evidence="2">NBL</strain>
    </source>
</reference>
<dbReference type="EMBL" id="JANJYJ010000007">
    <property type="protein sequence ID" value="KAK3199452.1"/>
    <property type="molecule type" value="Genomic_DNA"/>
</dbReference>
<feature type="compositionally biased region" description="Basic and acidic residues" evidence="1">
    <location>
        <begin position="246"/>
        <end position="257"/>
    </location>
</feature>
<comment type="caution">
    <text evidence="2">The sequence shown here is derived from an EMBL/GenBank/DDBJ whole genome shotgun (WGS) entry which is preliminary data.</text>
</comment>
<gene>
    <name evidence="2" type="ORF">Dsin_022867</name>
</gene>
<proteinExistence type="predicted"/>
<sequence length="257" mass="29281">MTILQSLFDYYSLVLRFPYEDVRDMEDFVQHWARLDLSVSDCILIIKKLKKYYKKQFWKEIDHHGTICRNEKQKQLYNSSDVLWNTEALMGSDDNEEDEKSDNNEEEKKPSDYNAEELTSVRCEGVGSEENPEWDRSDVQRKLDFSELEDNPGLRALLPVLVKTSFDKGPHGDFLDIVPVNNPVPLAVIRPPVPSPFQDTAGEDNSASMKRNDPEGPIGQCDDTEKPHNENPEGGGTDEAPGESKSSGEEIKDTKRE</sequence>
<accession>A0AAE0E1K2</accession>
<evidence type="ECO:0000313" key="3">
    <source>
        <dbReference type="Proteomes" id="UP001281410"/>
    </source>
</evidence>
<evidence type="ECO:0000256" key="1">
    <source>
        <dbReference type="SAM" id="MobiDB-lite"/>
    </source>
</evidence>
<protein>
    <submittedName>
        <fullName evidence="2">Uncharacterized protein</fullName>
    </submittedName>
</protein>
<name>A0AAE0E1K2_9ROSI</name>
<feature type="region of interest" description="Disordered" evidence="1">
    <location>
        <begin position="89"/>
        <end position="118"/>
    </location>
</feature>
<keyword evidence="3" id="KW-1185">Reference proteome</keyword>
<evidence type="ECO:0000313" key="2">
    <source>
        <dbReference type="EMBL" id="KAK3199452.1"/>
    </source>
</evidence>